<dbReference type="Pfam" id="PF06439">
    <property type="entry name" value="3keto-disac_hyd"/>
    <property type="match status" value="2"/>
</dbReference>
<feature type="region of interest" description="Disordered" evidence="1">
    <location>
        <begin position="20"/>
        <end position="71"/>
    </location>
</feature>
<evidence type="ECO:0000259" key="3">
    <source>
        <dbReference type="Pfam" id="PF06439"/>
    </source>
</evidence>
<organism evidence="4 5">
    <name type="scientific">Paludibaculum fermentans</name>
    <dbReference type="NCBI Taxonomy" id="1473598"/>
    <lineage>
        <taxon>Bacteria</taxon>
        <taxon>Pseudomonadati</taxon>
        <taxon>Acidobacteriota</taxon>
        <taxon>Terriglobia</taxon>
        <taxon>Bryobacterales</taxon>
        <taxon>Bryobacteraceae</taxon>
        <taxon>Paludibaculum</taxon>
    </lineage>
</organism>
<dbReference type="PROSITE" id="PS51257">
    <property type="entry name" value="PROKAR_LIPOPROTEIN"/>
    <property type="match status" value="1"/>
</dbReference>
<evidence type="ECO:0000313" key="5">
    <source>
        <dbReference type="Proteomes" id="UP000593892"/>
    </source>
</evidence>
<feature type="compositionally biased region" description="Low complexity" evidence="1">
    <location>
        <begin position="38"/>
        <end position="71"/>
    </location>
</feature>
<dbReference type="InterPro" id="IPR010496">
    <property type="entry name" value="AL/BT2_dom"/>
</dbReference>
<dbReference type="AlphaFoldDB" id="A0A7S7NV96"/>
<dbReference type="GO" id="GO:0016787">
    <property type="term" value="F:hydrolase activity"/>
    <property type="evidence" value="ECO:0007669"/>
    <property type="project" value="InterPro"/>
</dbReference>
<dbReference type="RefSeq" id="WP_194452100.1">
    <property type="nucleotide sequence ID" value="NZ_CP063849.1"/>
</dbReference>
<evidence type="ECO:0000256" key="1">
    <source>
        <dbReference type="SAM" id="MobiDB-lite"/>
    </source>
</evidence>
<accession>A0A7S7NV96</accession>
<feature type="domain" description="3-keto-alpha-glucoside-1,2-lyase/3-keto-2-hydroxy-glucal hydratase" evidence="3">
    <location>
        <begin position="241"/>
        <end position="426"/>
    </location>
</feature>
<evidence type="ECO:0000256" key="2">
    <source>
        <dbReference type="SAM" id="SignalP"/>
    </source>
</evidence>
<feature type="chain" id="PRO_5032931721" evidence="2">
    <location>
        <begin position="24"/>
        <end position="437"/>
    </location>
</feature>
<dbReference type="EMBL" id="CP063849">
    <property type="protein sequence ID" value="QOY90436.1"/>
    <property type="molecule type" value="Genomic_DNA"/>
</dbReference>
<keyword evidence="5" id="KW-1185">Reference proteome</keyword>
<gene>
    <name evidence="4" type="ORF">IRI77_10910</name>
</gene>
<dbReference type="Proteomes" id="UP000593892">
    <property type="component" value="Chromosome"/>
</dbReference>
<dbReference type="KEGG" id="pfer:IRI77_10910"/>
<feature type="domain" description="3-keto-alpha-glucoside-1,2-lyase/3-keto-2-hydroxy-glucal hydratase" evidence="3">
    <location>
        <begin position="95"/>
        <end position="234"/>
    </location>
</feature>
<sequence>MRQTCLVLLIACLAAASCSPPQVPPPAKKVGAPSKETPAQPAAKAAAKGPATNGAPAAKPAAKSAAVKPPGPKAAPAKPFVLSAIELTPQQVTDGWINLFDGTSLFGWSSAPGSAWTVRDGAIAAAPSGWLLTHQPFTDFRLRLQFRTTGAASAVVALRAKPDGDPTESGFLVDPAKSNAKPGEWHAYDILARGSEYVVLLDGRQLLRTRRFSPLAGALALSGGAIEYRAIQLRPLDMACMFNGKSLDGWRRVERSPVPPQPAEWSVRDGMIHVEKGPGQLESQYAFDDFIFQADIRANSTDPARHPNSGIFFRGDRDIFWSGYEVQLRNEFSGGDPSKPVDFGTGGLYHRQPARRIVAKDNQWFTMTISASGRRLSVWIDGMPVTSYRDPGPEGLNVREGQARLLRGSISLQAHDPTTNLDFRSLCIAPMPRLSGK</sequence>
<keyword evidence="2" id="KW-0732">Signal</keyword>
<evidence type="ECO:0000313" key="4">
    <source>
        <dbReference type="EMBL" id="QOY90436.1"/>
    </source>
</evidence>
<proteinExistence type="predicted"/>
<dbReference type="Gene3D" id="2.60.120.560">
    <property type="entry name" value="Exo-inulinase, domain 1"/>
    <property type="match status" value="3"/>
</dbReference>
<reference evidence="4 5" key="1">
    <citation type="submission" date="2020-10" db="EMBL/GenBank/DDBJ databases">
        <title>Complete genome sequence of Paludibaculum fermentans P105T, a facultatively anaerobic acidobacterium capable of dissimilatory Fe(III) reduction.</title>
        <authorList>
            <person name="Dedysh S.N."/>
            <person name="Beletsky A.V."/>
            <person name="Kulichevskaya I.S."/>
            <person name="Mardanov A.V."/>
            <person name="Ravin N.V."/>
        </authorList>
    </citation>
    <scope>NUCLEOTIDE SEQUENCE [LARGE SCALE GENOMIC DNA]</scope>
    <source>
        <strain evidence="4 5">P105</strain>
    </source>
</reference>
<name>A0A7S7NV96_PALFE</name>
<feature type="signal peptide" evidence="2">
    <location>
        <begin position="1"/>
        <end position="23"/>
    </location>
</feature>
<protein>
    <submittedName>
        <fullName evidence="4">DUF1080 domain-containing protein</fullName>
    </submittedName>
</protein>